<evidence type="ECO:0000256" key="1">
    <source>
        <dbReference type="ARBA" id="ARBA00000077"/>
    </source>
</evidence>
<dbReference type="PANTHER" id="PTHR10954:SF18">
    <property type="entry name" value="RIBONUCLEASE HII"/>
    <property type="match status" value="1"/>
</dbReference>
<dbReference type="GO" id="GO:0043137">
    <property type="term" value="P:DNA replication, removal of RNA primer"/>
    <property type="evidence" value="ECO:0007669"/>
    <property type="project" value="TreeGrafter"/>
</dbReference>
<dbReference type="GO" id="GO:0046872">
    <property type="term" value="F:metal ion binding"/>
    <property type="evidence" value="ECO:0007669"/>
    <property type="project" value="UniProtKB-KW"/>
</dbReference>
<proteinExistence type="inferred from homology"/>
<comment type="cofactor">
    <cofactor evidence="12">
        <name>Mn(2+)</name>
        <dbReference type="ChEBI" id="CHEBI:29035"/>
    </cofactor>
    <cofactor evidence="12">
        <name>Mg(2+)</name>
        <dbReference type="ChEBI" id="CHEBI:18420"/>
    </cofactor>
    <text evidence="12">Manganese or magnesium. Binds 1 divalent metal ion per monomer in the absence of substrate. May bind a second metal ion after substrate binding.</text>
</comment>
<comment type="similarity">
    <text evidence="5 13">Belongs to the RNase HII family.</text>
</comment>
<feature type="domain" description="RNase H type-2" evidence="14">
    <location>
        <begin position="4"/>
        <end position="215"/>
    </location>
</feature>
<evidence type="ECO:0000256" key="6">
    <source>
        <dbReference type="ARBA" id="ARBA00022490"/>
    </source>
</evidence>
<name>A0A837IJ31_9BACT</name>
<evidence type="ECO:0000256" key="10">
    <source>
        <dbReference type="ARBA" id="ARBA00022801"/>
    </source>
</evidence>
<comment type="cofactor">
    <cofactor evidence="2">
        <name>Mg(2+)</name>
        <dbReference type="ChEBI" id="CHEBI:18420"/>
    </cofactor>
</comment>
<dbReference type="InterPro" id="IPR012337">
    <property type="entry name" value="RNaseH-like_sf"/>
</dbReference>
<dbReference type="GO" id="GO:0032299">
    <property type="term" value="C:ribonuclease H2 complex"/>
    <property type="evidence" value="ECO:0007669"/>
    <property type="project" value="TreeGrafter"/>
</dbReference>
<evidence type="ECO:0000256" key="13">
    <source>
        <dbReference type="RuleBase" id="RU003515"/>
    </source>
</evidence>
<evidence type="ECO:0000256" key="9">
    <source>
        <dbReference type="ARBA" id="ARBA00022759"/>
    </source>
</evidence>
<evidence type="ECO:0000313" key="16">
    <source>
        <dbReference type="Proteomes" id="UP000033815"/>
    </source>
</evidence>
<keyword evidence="10 12" id="KW-0378">Hydrolase</keyword>
<feature type="binding site" evidence="12">
    <location>
        <position position="129"/>
    </location>
    <ligand>
        <name>a divalent metal cation</name>
        <dbReference type="ChEBI" id="CHEBI:60240"/>
    </ligand>
</feature>
<keyword evidence="11" id="KW-0464">Manganese</keyword>
<evidence type="ECO:0000256" key="7">
    <source>
        <dbReference type="ARBA" id="ARBA00022722"/>
    </source>
</evidence>
<dbReference type="NCBIfam" id="NF000595">
    <property type="entry name" value="PRK00015.1-3"/>
    <property type="match status" value="1"/>
</dbReference>
<dbReference type="Proteomes" id="UP000033815">
    <property type="component" value="Unassembled WGS sequence"/>
</dbReference>
<dbReference type="AlphaFoldDB" id="A0A837IJ31"/>
<comment type="catalytic activity">
    <reaction evidence="1 12 13">
        <text>Endonucleolytic cleavage to 5'-phosphomonoester.</text>
        <dbReference type="EC" id="3.1.26.4"/>
    </reaction>
</comment>
<keyword evidence="9 12" id="KW-0255">Endonuclease</keyword>
<sequence length="215" mass="23710">MRHKQIIGIDEVGRGPLAGPVAVGAVCIYAEHQRRVAKLFPVVKDSKKLTPKKRAEWRERIREAETLGYLSCAVTFVAPSVIDKKGLSYAIRTAIEKSLEAIEPHLGASLPSQLGGSTSKLGETMVLLDGGLRAPSHYINQETIIKGDEKELAIALASIVAKVARDARMVSLSKKFPEYGFEKHKGYGTRAHYTAIKKNGLTKHHRKSFLKRVIE</sequence>
<dbReference type="Gene3D" id="3.30.420.10">
    <property type="entry name" value="Ribonuclease H-like superfamily/Ribonuclease H"/>
    <property type="match status" value="1"/>
</dbReference>
<dbReference type="GO" id="GO:0006298">
    <property type="term" value="P:mismatch repair"/>
    <property type="evidence" value="ECO:0007669"/>
    <property type="project" value="TreeGrafter"/>
</dbReference>
<dbReference type="Pfam" id="PF01351">
    <property type="entry name" value="RNase_HII"/>
    <property type="match status" value="1"/>
</dbReference>
<gene>
    <name evidence="15" type="ORF">UW25_C0001G0023</name>
</gene>
<feature type="binding site" evidence="12">
    <location>
        <position position="10"/>
    </location>
    <ligand>
        <name>a divalent metal cation</name>
        <dbReference type="ChEBI" id="CHEBI:60240"/>
    </ligand>
</feature>
<evidence type="ECO:0000313" key="15">
    <source>
        <dbReference type="EMBL" id="KKT37215.1"/>
    </source>
</evidence>
<keyword evidence="7 12" id="KW-0540">Nuclease</keyword>
<evidence type="ECO:0000256" key="5">
    <source>
        <dbReference type="ARBA" id="ARBA00007383"/>
    </source>
</evidence>
<dbReference type="PANTHER" id="PTHR10954">
    <property type="entry name" value="RIBONUCLEASE H2 SUBUNIT A"/>
    <property type="match status" value="1"/>
</dbReference>
<comment type="caution">
    <text evidence="15">The sequence shown here is derived from an EMBL/GenBank/DDBJ whole genome shotgun (WGS) entry which is preliminary data.</text>
</comment>
<dbReference type="GO" id="GO:0005737">
    <property type="term" value="C:cytoplasm"/>
    <property type="evidence" value="ECO:0007669"/>
    <property type="project" value="UniProtKB-SubCell"/>
</dbReference>
<dbReference type="CDD" id="cd07182">
    <property type="entry name" value="RNase_HII_bacteria_HII_like"/>
    <property type="match status" value="1"/>
</dbReference>
<dbReference type="PROSITE" id="PS51975">
    <property type="entry name" value="RNASE_H_2"/>
    <property type="match status" value="1"/>
</dbReference>
<feature type="binding site" evidence="12">
    <location>
        <position position="11"/>
    </location>
    <ligand>
        <name>a divalent metal cation</name>
        <dbReference type="ChEBI" id="CHEBI:60240"/>
    </ligand>
</feature>
<evidence type="ECO:0000256" key="3">
    <source>
        <dbReference type="ARBA" id="ARBA00004065"/>
    </source>
</evidence>
<evidence type="ECO:0000256" key="8">
    <source>
        <dbReference type="ARBA" id="ARBA00022723"/>
    </source>
</evidence>
<evidence type="ECO:0000259" key="14">
    <source>
        <dbReference type="PROSITE" id="PS51975"/>
    </source>
</evidence>
<dbReference type="InterPro" id="IPR001352">
    <property type="entry name" value="RNase_HII/HIII"/>
</dbReference>
<dbReference type="InterPro" id="IPR036397">
    <property type="entry name" value="RNaseH_sf"/>
</dbReference>
<evidence type="ECO:0000256" key="2">
    <source>
        <dbReference type="ARBA" id="ARBA00001946"/>
    </source>
</evidence>
<dbReference type="EMBL" id="LCHP01000001">
    <property type="protein sequence ID" value="KKT37215.1"/>
    <property type="molecule type" value="Genomic_DNA"/>
</dbReference>
<accession>A0A837IJ31</accession>
<keyword evidence="6" id="KW-0963">Cytoplasm</keyword>
<keyword evidence="8 12" id="KW-0479">Metal-binding</keyword>
<dbReference type="GO" id="GO:0004523">
    <property type="term" value="F:RNA-DNA hybrid ribonuclease activity"/>
    <property type="evidence" value="ECO:0007669"/>
    <property type="project" value="UniProtKB-UniRule"/>
</dbReference>
<evidence type="ECO:0000256" key="12">
    <source>
        <dbReference type="PROSITE-ProRule" id="PRU01319"/>
    </source>
</evidence>
<evidence type="ECO:0000256" key="4">
    <source>
        <dbReference type="ARBA" id="ARBA00004496"/>
    </source>
</evidence>
<dbReference type="InterPro" id="IPR024567">
    <property type="entry name" value="RNase_HII/HIII_dom"/>
</dbReference>
<dbReference type="InterPro" id="IPR022898">
    <property type="entry name" value="RNase_HII"/>
</dbReference>
<reference evidence="15 16" key="1">
    <citation type="journal article" date="2015" name="Nature">
        <title>rRNA introns, odd ribosomes, and small enigmatic genomes across a large radiation of phyla.</title>
        <authorList>
            <person name="Brown C.T."/>
            <person name="Hug L.A."/>
            <person name="Thomas B.C."/>
            <person name="Sharon I."/>
            <person name="Castelle C.J."/>
            <person name="Singh A."/>
            <person name="Wilkins M.J."/>
            <person name="Williams K.H."/>
            <person name="Banfield J.F."/>
        </authorList>
    </citation>
    <scope>NUCLEOTIDE SEQUENCE [LARGE SCALE GENOMIC DNA]</scope>
</reference>
<dbReference type="SUPFAM" id="SSF53098">
    <property type="entry name" value="Ribonuclease H-like"/>
    <property type="match status" value="1"/>
</dbReference>
<dbReference type="GO" id="GO:0003723">
    <property type="term" value="F:RNA binding"/>
    <property type="evidence" value="ECO:0007669"/>
    <property type="project" value="UniProtKB-UniRule"/>
</dbReference>
<protein>
    <recommendedName>
        <fullName evidence="13">Ribonuclease</fullName>
        <ecNumber evidence="13">3.1.26.4</ecNumber>
    </recommendedName>
</protein>
<organism evidence="15 16">
    <name type="scientific">Candidatus Nomurabacteria bacterium GW2011_GWB1_44_12</name>
    <dbReference type="NCBI Taxonomy" id="1618748"/>
    <lineage>
        <taxon>Bacteria</taxon>
        <taxon>Candidatus Nomuraibacteriota</taxon>
    </lineage>
</organism>
<evidence type="ECO:0000256" key="11">
    <source>
        <dbReference type="ARBA" id="ARBA00023211"/>
    </source>
</evidence>
<comment type="subcellular location">
    <subcellularLocation>
        <location evidence="4">Cytoplasm</location>
    </subcellularLocation>
</comment>
<comment type="function">
    <text evidence="3 13">Endonuclease that specifically degrades the RNA of RNA-DNA hybrids.</text>
</comment>
<dbReference type="EC" id="3.1.26.4" evidence="13"/>